<sequence length="147" mass="16936">MDEFNKIIRIASVDQYQERPEELTRYMTIINPLLNETHFVSSFICGLKPDLKPLVKLANPVTITDAYEIAKLYEESFSALTALIPARNNQNLPYPKPLAITSTQTLLRHTELRVFVISVARSMILDTNARLKLYMPWKGSQLKRNQK</sequence>
<keyword evidence="2" id="KW-1185">Reference proteome</keyword>
<organism evidence="1 2">
    <name type="scientific">Nicotiana attenuata</name>
    <name type="common">Coyote tobacco</name>
    <dbReference type="NCBI Taxonomy" id="49451"/>
    <lineage>
        <taxon>Eukaryota</taxon>
        <taxon>Viridiplantae</taxon>
        <taxon>Streptophyta</taxon>
        <taxon>Embryophyta</taxon>
        <taxon>Tracheophyta</taxon>
        <taxon>Spermatophyta</taxon>
        <taxon>Magnoliopsida</taxon>
        <taxon>eudicotyledons</taxon>
        <taxon>Gunneridae</taxon>
        <taxon>Pentapetalae</taxon>
        <taxon>asterids</taxon>
        <taxon>lamiids</taxon>
        <taxon>Solanales</taxon>
        <taxon>Solanaceae</taxon>
        <taxon>Nicotianoideae</taxon>
        <taxon>Nicotianeae</taxon>
        <taxon>Nicotiana</taxon>
    </lineage>
</organism>
<proteinExistence type="predicted"/>
<name>A0A314KL06_NICAT</name>
<reference evidence="1" key="1">
    <citation type="submission" date="2016-11" db="EMBL/GenBank/DDBJ databases">
        <title>The genome of Nicotiana attenuata.</title>
        <authorList>
            <person name="Xu S."/>
            <person name="Brockmoeller T."/>
            <person name="Gaquerel E."/>
            <person name="Navarro A."/>
            <person name="Kuhl H."/>
            <person name="Gase K."/>
            <person name="Ling Z."/>
            <person name="Zhou W."/>
            <person name="Kreitzer C."/>
            <person name="Stanke M."/>
            <person name="Tang H."/>
            <person name="Lyons E."/>
            <person name="Pandey P."/>
            <person name="Pandey S.P."/>
            <person name="Timmermann B."/>
            <person name="Baldwin I.T."/>
        </authorList>
    </citation>
    <scope>NUCLEOTIDE SEQUENCE [LARGE SCALE GENOMIC DNA]</scope>
    <source>
        <strain evidence="1">UT</strain>
    </source>
</reference>
<gene>
    <name evidence="1" type="ORF">A4A49_17518</name>
</gene>
<comment type="caution">
    <text evidence="1">The sequence shown here is derived from an EMBL/GenBank/DDBJ whole genome shotgun (WGS) entry which is preliminary data.</text>
</comment>
<dbReference type="Gramene" id="OIT30131">
    <property type="protein sequence ID" value="OIT30131"/>
    <property type="gene ID" value="A4A49_17518"/>
</dbReference>
<protein>
    <submittedName>
        <fullName evidence="1">Uncharacterized protein</fullName>
    </submittedName>
</protein>
<evidence type="ECO:0000313" key="1">
    <source>
        <dbReference type="EMBL" id="OIT30131.1"/>
    </source>
</evidence>
<dbReference type="EMBL" id="MJEQ01001589">
    <property type="protein sequence ID" value="OIT30131.1"/>
    <property type="molecule type" value="Genomic_DNA"/>
</dbReference>
<dbReference type="Proteomes" id="UP000187609">
    <property type="component" value="Unassembled WGS sequence"/>
</dbReference>
<evidence type="ECO:0000313" key="2">
    <source>
        <dbReference type="Proteomes" id="UP000187609"/>
    </source>
</evidence>
<accession>A0A314KL06</accession>
<dbReference type="AlphaFoldDB" id="A0A314KL06"/>